<accession>H1DGV8</accession>
<keyword evidence="5" id="KW-0812">Transmembrane</keyword>
<dbReference type="PATRIC" id="fig|742817.3.peg.1588"/>
<keyword evidence="7" id="KW-0998">Cell outer membrane</keyword>
<keyword evidence="6" id="KW-0472">Membrane</keyword>
<evidence type="ECO:0008006" key="10">
    <source>
        <dbReference type="Google" id="ProtNLM"/>
    </source>
</evidence>
<evidence type="ECO:0000313" key="8">
    <source>
        <dbReference type="EMBL" id="EHP47641.1"/>
    </source>
</evidence>
<sequence length="422" mass="48070">MKRIYGIIGLLFLGGYGMAQPLTLQQYRQKVLDYNQEIKQSQEAVKAALYTLKSIKTGFFPRVDMTGSYSYQIEDVQFMPGIDLKHDNYSVEAGVVQNVYAGSGLRKQYEMARIQEAIARLGEEYTVDNIVYAADVNYWTVAANRDLYRIALRFVGIVRELFDIVDKRFVEGAISKTDVLMVQARLKEAELQLNTSETNYRTAVQALNVMMGEEAGRPIVLGDSIRQPMAIPSLYDLQLVLENRPDYRIAQQDIELARLQTRLVKANYLPNLAVGIKENWGTTLINVDGDKRFSTIAFAKVNIPVFYWGERRHNVRLSETQEETRELERSKLLDQIRLDLSNAWVSLTEALKKINIVDSSLEIARHNLILNTFSYNEGKLPVIDVLSAQVTWLQAFINVVSANYQYKVALAEYERTIGGLLP</sequence>
<gene>
    <name evidence="8" type="ORF">HMPREF9449_01494</name>
</gene>
<dbReference type="Proteomes" id="UP000004892">
    <property type="component" value="Unassembled WGS sequence"/>
</dbReference>
<keyword evidence="4" id="KW-1134">Transmembrane beta strand</keyword>
<dbReference type="STRING" id="742817.HMPREF9449_01494"/>
<protein>
    <recommendedName>
        <fullName evidence="10">TolC family type I secretion outer membrane protein</fullName>
    </recommendedName>
</protein>
<dbReference type="SUPFAM" id="SSF56954">
    <property type="entry name" value="Outer membrane efflux proteins (OEP)"/>
    <property type="match status" value="1"/>
</dbReference>
<evidence type="ECO:0000256" key="2">
    <source>
        <dbReference type="ARBA" id="ARBA00007613"/>
    </source>
</evidence>
<evidence type="ECO:0000256" key="6">
    <source>
        <dbReference type="ARBA" id="ARBA00023136"/>
    </source>
</evidence>
<dbReference type="HOGENOM" id="CLU_012817_12_0_10"/>
<dbReference type="InterPro" id="IPR051906">
    <property type="entry name" value="TolC-like"/>
</dbReference>
<evidence type="ECO:0000313" key="9">
    <source>
        <dbReference type="Proteomes" id="UP000004892"/>
    </source>
</evidence>
<dbReference type="GO" id="GO:0009279">
    <property type="term" value="C:cell outer membrane"/>
    <property type="evidence" value="ECO:0007669"/>
    <property type="project" value="UniProtKB-SubCell"/>
</dbReference>
<comment type="caution">
    <text evidence="8">The sequence shown here is derived from an EMBL/GenBank/DDBJ whole genome shotgun (WGS) entry which is preliminary data.</text>
</comment>
<proteinExistence type="inferred from homology"/>
<evidence type="ECO:0000256" key="5">
    <source>
        <dbReference type="ARBA" id="ARBA00022692"/>
    </source>
</evidence>
<dbReference type="GeneID" id="98069068"/>
<dbReference type="RefSeq" id="WP_009136642.1">
    <property type="nucleotide sequence ID" value="NZ_JH594596.1"/>
</dbReference>
<dbReference type="GO" id="GO:0015562">
    <property type="term" value="F:efflux transmembrane transporter activity"/>
    <property type="evidence" value="ECO:0007669"/>
    <property type="project" value="InterPro"/>
</dbReference>
<dbReference type="PANTHER" id="PTHR30026:SF20">
    <property type="entry name" value="OUTER MEMBRANE PROTEIN TOLC"/>
    <property type="match status" value="1"/>
</dbReference>
<reference evidence="8 9" key="1">
    <citation type="submission" date="2012-01" db="EMBL/GenBank/DDBJ databases">
        <title>The Genome Sequence of Odoribacter laneus YIT 12061.</title>
        <authorList>
            <consortium name="The Broad Institute Genome Sequencing Platform"/>
            <person name="Earl A."/>
            <person name="Ward D."/>
            <person name="Feldgarden M."/>
            <person name="Gevers D."/>
            <person name="Morotomi M."/>
            <person name="Young S.K."/>
            <person name="Zeng Q."/>
            <person name="Gargeya S."/>
            <person name="Fitzgerald M."/>
            <person name="Haas B."/>
            <person name="Abouelleil A."/>
            <person name="Alvarado L."/>
            <person name="Arachchi H.M."/>
            <person name="Berlin A."/>
            <person name="Chapman S.B."/>
            <person name="Gearin G."/>
            <person name="Goldberg J."/>
            <person name="Griggs A."/>
            <person name="Gujja S."/>
            <person name="Hansen M."/>
            <person name="Heiman D."/>
            <person name="Howarth C."/>
            <person name="Larimer J."/>
            <person name="Lui A."/>
            <person name="MacDonald P.J.P."/>
            <person name="McCowen C."/>
            <person name="Montmayeur A."/>
            <person name="Murphy C."/>
            <person name="Neiman D."/>
            <person name="Pearson M."/>
            <person name="Priest M."/>
            <person name="Roberts A."/>
            <person name="Saif S."/>
            <person name="Shea T."/>
            <person name="Sisk P."/>
            <person name="Stolte C."/>
            <person name="Sykes S."/>
            <person name="Wortman J."/>
            <person name="Nusbaum C."/>
            <person name="Birren B."/>
        </authorList>
    </citation>
    <scope>NUCLEOTIDE SEQUENCE [LARGE SCALE GENOMIC DNA]</scope>
    <source>
        <strain evidence="8 9">YIT 12061</strain>
    </source>
</reference>
<keyword evidence="3" id="KW-0813">Transport</keyword>
<dbReference type="Pfam" id="PF02321">
    <property type="entry name" value="OEP"/>
    <property type="match status" value="2"/>
</dbReference>
<dbReference type="AlphaFoldDB" id="H1DGV8"/>
<dbReference type="GO" id="GO:0015288">
    <property type="term" value="F:porin activity"/>
    <property type="evidence" value="ECO:0007669"/>
    <property type="project" value="TreeGrafter"/>
</dbReference>
<dbReference type="GO" id="GO:1990281">
    <property type="term" value="C:efflux pump complex"/>
    <property type="evidence" value="ECO:0007669"/>
    <property type="project" value="TreeGrafter"/>
</dbReference>
<organism evidence="8 9">
    <name type="scientific">Odoribacter laneus YIT 12061</name>
    <dbReference type="NCBI Taxonomy" id="742817"/>
    <lineage>
        <taxon>Bacteria</taxon>
        <taxon>Pseudomonadati</taxon>
        <taxon>Bacteroidota</taxon>
        <taxon>Bacteroidia</taxon>
        <taxon>Bacteroidales</taxon>
        <taxon>Odoribacteraceae</taxon>
        <taxon>Odoribacter</taxon>
    </lineage>
</organism>
<evidence type="ECO:0000256" key="4">
    <source>
        <dbReference type="ARBA" id="ARBA00022452"/>
    </source>
</evidence>
<keyword evidence="9" id="KW-1185">Reference proteome</keyword>
<dbReference type="eggNOG" id="COG1538">
    <property type="taxonomic scope" value="Bacteria"/>
</dbReference>
<comment type="subcellular location">
    <subcellularLocation>
        <location evidence="1">Cell outer membrane</location>
    </subcellularLocation>
</comment>
<comment type="similarity">
    <text evidence="2">Belongs to the outer membrane factor (OMF) (TC 1.B.17) family.</text>
</comment>
<dbReference type="InterPro" id="IPR003423">
    <property type="entry name" value="OMP_efflux"/>
</dbReference>
<dbReference type="EMBL" id="ADMC01000022">
    <property type="protein sequence ID" value="EHP47641.1"/>
    <property type="molecule type" value="Genomic_DNA"/>
</dbReference>
<dbReference type="Gene3D" id="1.20.1600.10">
    <property type="entry name" value="Outer membrane efflux proteins (OEP)"/>
    <property type="match status" value="1"/>
</dbReference>
<name>H1DGV8_9BACT</name>
<dbReference type="PANTHER" id="PTHR30026">
    <property type="entry name" value="OUTER MEMBRANE PROTEIN TOLC"/>
    <property type="match status" value="1"/>
</dbReference>
<evidence type="ECO:0000256" key="3">
    <source>
        <dbReference type="ARBA" id="ARBA00022448"/>
    </source>
</evidence>
<evidence type="ECO:0000256" key="1">
    <source>
        <dbReference type="ARBA" id="ARBA00004442"/>
    </source>
</evidence>
<evidence type="ECO:0000256" key="7">
    <source>
        <dbReference type="ARBA" id="ARBA00023237"/>
    </source>
</evidence>